<dbReference type="InterPro" id="IPR023485">
    <property type="entry name" value="Ptyr_pPase"/>
</dbReference>
<dbReference type="InterPro" id="IPR036196">
    <property type="entry name" value="Ptyr_pPase_sf"/>
</dbReference>
<dbReference type="EMBL" id="AQHW01000013">
    <property type="protein sequence ID" value="KKB57318.1"/>
    <property type="molecule type" value="Genomic_DNA"/>
</dbReference>
<dbReference type="PANTHER" id="PTHR43428:SF1">
    <property type="entry name" value="ARSENATE REDUCTASE"/>
    <property type="match status" value="1"/>
</dbReference>
<name>A0A0F5JHU0_9BACT</name>
<accession>A0A0F5JHU0</accession>
<dbReference type="Gene3D" id="3.40.50.2300">
    <property type="match status" value="1"/>
</dbReference>
<dbReference type="SUPFAM" id="SSF52788">
    <property type="entry name" value="Phosphotyrosine protein phosphatases I"/>
    <property type="match status" value="1"/>
</dbReference>
<sequence>MKILILCTGNSCRSQMAQGWLQSFDKNLIVHSAGTDPAGEVNPLAIKTMKNSGIDISSHTPESVERYLDEPWDYVITVCGDANENCPVFRGKVRHRLHIGFYDPSRATGTPEFIESEFRRICIQIKTKMYDFYNDEILNGDGGPTCTCGANRFCRCN</sequence>
<organism evidence="3 4">
    <name type="scientific">Parabacteroides gordonii MS-1 = DSM 23371</name>
    <dbReference type="NCBI Taxonomy" id="1203610"/>
    <lineage>
        <taxon>Bacteria</taxon>
        <taxon>Pseudomonadati</taxon>
        <taxon>Bacteroidota</taxon>
        <taxon>Bacteroidia</taxon>
        <taxon>Bacteroidales</taxon>
        <taxon>Tannerellaceae</taxon>
        <taxon>Parabacteroides</taxon>
    </lineage>
</organism>
<dbReference type="PATRIC" id="fig|1203610.3.peg.2090"/>
<evidence type="ECO:0000313" key="3">
    <source>
        <dbReference type="EMBL" id="KKB57318.1"/>
    </source>
</evidence>
<dbReference type="Pfam" id="PF01451">
    <property type="entry name" value="LMWPc"/>
    <property type="match status" value="1"/>
</dbReference>
<evidence type="ECO:0000256" key="1">
    <source>
        <dbReference type="ARBA" id="ARBA00022849"/>
    </source>
</evidence>
<dbReference type="SMART" id="SM00226">
    <property type="entry name" value="LMWPc"/>
    <property type="match status" value="1"/>
</dbReference>
<evidence type="ECO:0000259" key="2">
    <source>
        <dbReference type="SMART" id="SM00226"/>
    </source>
</evidence>
<dbReference type="GO" id="GO:0046685">
    <property type="term" value="P:response to arsenic-containing substance"/>
    <property type="evidence" value="ECO:0007669"/>
    <property type="project" value="UniProtKB-KW"/>
</dbReference>
<evidence type="ECO:0000313" key="4">
    <source>
        <dbReference type="Proteomes" id="UP000033035"/>
    </source>
</evidence>
<dbReference type="RefSeq" id="WP_028730241.1">
    <property type="nucleotide sequence ID" value="NZ_KE386765.1"/>
</dbReference>
<dbReference type="PANTHER" id="PTHR43428">
    <property type="entry name" value="ARSENATE REDUCTASE"/>
    <property type="match status" value="1"/>
</dbReference>
<dbReference type="CDD" id="cd16345">
    <property type="entry name" value="LMWP_ArsC"/>
    <property type="match status" value="1"/>
</dbReference>
<reference evidence="3 4" key="1">
    <citation type="submission" date="2013-04" db="EMBL/GenBank/DDBJ databases">
        <title>The Genome Sequence of Parabacteroides gordonii DSM 23371.</title>
        <authorList>
            <consortium name="The Broad Institute Genomics Platform"/>
            <person name="Earl A."/>
            <person name="Ward D."/>
            <person name="Feldgarden M."/>
            <person name="Gevers D."/>
            <person name="Martens E."/>
            <person name="Sakamoto M."/>
            <person name="Benno Y."/>
            <person name="Suzuki N."/>
            <person name="Matsunaga N."/>
            <person name="Koshihara K."/>
            <person name="Seki M."/>
            <person name="Komiya H."/>
            <person name="Walker B."/>
            <person name="Young S."/>
            <person name="Zeng Q."/>
            <person name="Gargeya S."/>
            <person name="Fitzgerald M."/>
            <person name="Haas B."/>
            <person name="Abouelleil A."/>
            <person name="Allen A.W."/>
            <person name="Alvarado L."/>
            <person name="Arachchi H.M."/>
            <person name="Berlin A.M."/>
            <person name="Chapman S.B."/>
            <person name="Gainer-Dewar J."/>
            <person name="Goldberg J."/>
            <person name="Griggs A."/>
            <person name="Gujja S."/>
            <person name="Hansen M."/>
            <person name="Howarth C."/>
            <person name="Imamovic A."/>
            <person name="Ireland A."/>
            <person name="Larimer J."/>
            <person name="McCowan C."/>
            <person name="Murphy C."/>
            <person name="Pearson M."/>
            <person name="Poon T.W."/>
            <person name="Priest M."/>
            <person name="Roberts A."/>
            <person name="Saif S."/>
            <person name="Shea T."/>
            <person name="Sisk P."/>
            <person name="Sykes S."/>
            <person name="Wortman J."/>
            <person name="Nusbaum C."/>
            <person name="Birren B."/>
        </authorList>
    </citation>
    <scope>NUCLEOTIDE SEQUENCE [LARGE SCALE GENOMIC DNA]</scope>
    <source>
        <strain evidence="3 4">MS-1</strain>
    </source>
</reference>
<keyword evidence="1" id="KW-0059">Arsenical resistance</keyword>
<feature type="domain" description="Phosphotyrosine protein phosphatase I" evidence="2">
    <location>
        <begin position="1"/>
        <end position="135"/>
    </location>
</feature>
<dbReference type="STRING" id="1203610.HMPREF1536_02039"/>
<comment type="caution">
    <text evidence="3">The sequence shown here is derived from an EMBL/GenBank/DDBJ whole genome shotgun (WGS) entry which is preliminary data.</text>
</comment>
<protein>
    <submittedName>
        <fullName evidence="3">Arsenate reductase (Thioredoxin)</fullName>
    </submittedName>
</protein>
<gene>
    <name evidence="3" type="ORF">HMPREF1536_02039</name>
</gene>
<keyword evidence="4" id="KW-1185">Reference proteome</keyword>
<dbReference type="HOGENOM" id="CLU_071415_3_2_10"/>
<dbReference type="AlphaFoldDB" id="A0A0F5JHU0"/>
<proteinExistence type="predicted"/>
<dbReference type="Proteomes" id="UP000033035">
    <property type="component" value="Unassembled WGS sequence"/>
</dbReference>